<dbReference type="Gene3D" id="3.40.50.150">
    <property type="entry name" value="Vaccinia Virus protein VP39"/>
    <property type="match status" value="1"/>
</dbReference>
<keyword evidence="5" id="KW-0680">Restriction system</keyword>
<evidence type="ECO:0000256" key="1">
    <source>
        <dbReference type="ARBA" id="ARBA00011900"/>
    </source>
</evidence>
<evidence type="ECO:0000259" key="7">
    <source>
        <dbReference type="Pfam" id="PF02384"/>
    </source>
</evidence>
<feature type="domain" description="N6 adenine-specific DNA methyltransferase N-terminal" evidence="8">
    <location>
        <begin position="9"/>
        <end position="134"/>
    </location>
</feature>
<dbReference type="Pfam" id="PF02384">
    <property type="entry name" value="N6_Mtase"/>
    <property type="match status" value="1"/>
</dbReference>
<organism evidence="9 10">
    <name type="scientific">Pontibacillus chungwhensis</name>
    <dbReference type="NCBI Taxonomy" id="265426"/>
    <lineage>
        <taxon>Bacteria</taxon>
        <taxon>Bacillati</taxon>
        <taxon>Bacillota</taxon>
        <taxon>Bacilli</taxon>
        <taxon>Bacillales</taxon>
        <taxon>Bacillaceae</taxon>
        <taxon>Pontibacillus</taxon>
    </lineage>
</organism>
<dbReference type="PANTHER" id="PTHR42933">
    <property type="entry name" value="SLR6095 PROTEIN"/>
    <property type="match status" value="1"/>
</dbReference>
<evidence type="ECO:0000313" key="10">
    <source>
        <dbReference type="Proteomes" id="UP001236652"/>
    </source>
</evidence>
<dbReference type="PRINTS" id="PR00507">
    <property type="entry name" value="N12N6MTFRASE"/>
</dbReference>
<evidence type="ECO:0000256" key="6">
    <source>
        <dbReference type="ARBA" id="ARBA00047942"/>
    </source>
</evidence>
<dbReference type="GO" id="GO:0032259">
    <property type="term" value="P:methylation"/>
    <property type="evidence" value="ECO:0007669"/>
    <property type="project" value="UniProtKB-KW"/>
</dbReference>
<feature type="domain" description="DNA methylase adenine-specific" evidence="7">
    <location>
        <begin position="148"/>
        <end position="451"/>
    </location>
</feature>
<dbReference type="Proteomes" id="UP001236652">
    <property type="component" value="Chromosome"/>
</dbReference>
<accession>A0ABY8V2H4</accession>
<evidence type="ECO:0000259" key="8">
    <source>
        <dbReference type="Pfam" id="PF12161"/>
    </source>
</evidence>
<comment type="catalytic activity">
    <reaction evidence="6">
        <text>a 2'-deoxyadenosine in DNA + S-adenosyl-L-methionine = an N(6)-methyl-2'-deoxyadenosine in DNA + S-adenosyl-L-homocysteine + H(+)</text>
        <dbReference type="Rhea" id="RHEA:15197"/>
        <dbReference type="Rhea" id="RHEA-COMP:12418"/>
        <dbReference type="Rhea" id="RHEA-COMP:12419"/>
        <dbReference type="ChEBI" id="CHEBI:15378"/>
        <dbReference type="ChEBI" id="CHEBI:57856"/>
        <dbReference type="ChEBI" id="CHEBI:59789"/>
        <dbReference type="ChEBI" id="CHEBI:90615"/>
        <dbReference type="ChEBI" id="CHEBI:90616"/>
        <dbReference type="EC" id="2.1.1.72"/>
    </reaction>
</comment>
<dbReference type="GO" id="GO:0008168">
    <property type="term" value="F:methyltransferase activity"/>
    <property type="evidence" value="ECO:0007669"/>
    <property type="project" value="UniProtKB-KW"/>
</dbReference>
<dbReference type="RefSeq" id="WP_231418445.1">
    <property type="nucleotide sequence ID" value="NZ_CP126446.1"/>
</dbReference>
<keyword evidence="2 9" id="KW-0489">Methyltransferase</keyword>
<dbReference type="Pfam" id="PF12161">
    <property type="entry name" value="HsdM_N"/>
    <property type="match status" value="1"/>
</dbReference>
<keyword evidence="3 9" id="KW-0808">Transferase</keyword>
<reference evidence="9 10" key="1">
    <citation type="submission" date="2023-05" db="EMBL/GenBank/DDBJ databases">
        <title>Comparative genomics reveals the evidence of polycyclic aromatic hydrocarbons degradation in moderately halophilic genus Pontibacillus.</title>
        <authorList>
            <person name="Yang H."/>
            <person name="Qian Z."/>
        </authorList>
    </citation>
    <scope>NUCLEOTIDE SEQUENCE [LARGE SCALE GENOMIC DNA]</scope>
    <source>
        <strain evidence="10">HN14</strain>
    </source>
</reference>
<dbReference type="EMBL" id="CP126446">
    <property type="protein sequence ID" value="WIG00141.1"/>
    <property type="molecule type" value="Genomic_DNA"/>
</dbReference>
<dbReference type="PANTHER" id="PTHR42933:SF3">
    <property type="entry name" value="TYPE I RESTRICTION ENZYME MJAVIII METHYLASE SUBUNIT"/>
    <property type="match status" value="1"/>
</dbReference>
<evidence type="ECO:0000256" key="5">
    <source>
        <dbReference type="ARBA" id="ARBA00022747"/>
    </source>
</evidence>
<keyword evidence="10" id="KW-1185">Reference proteome</keyword>
<protein>
    <recommendedName>
        <fullName evidence="1">site-specific DNA-methyltransferase (adenine-specific)</fullName>
        <ecNumber evidence="1">2.1.1.72</ecNumber>
    </recommendedName>
</protein>
<dbReference type="InterPro" id="IPR051537">
    <property type="entry name" value="DNA_Adenine_Mtase"/>
</dbReference>
<dbReference type="InterPro" id="IPR022749">
    <property type="entry name" value="D12N6_MeTrfase_N"/>
</dbReference>
<evidence type="ECO:0000256" key="3">
    <source>
        <dbReference type="ARBA" id="ARBA00022679"/>
    </source>
</evidence>
<name>A0ABY8V2H4_9BACI</name>
<sequence length="683" mass="78627">MTNNNEYVQFIWKNAEILRGPYQKEEYRDVILPLVVLRRFDSLLEPTKDQVLEKAKTVRHDAILNRLAGYDFNNTSPFTFKTLLRDPDNIAANLRNYIQGFSQNVREIFEHFDFEDEIEKMDQYNLLYNVLKLFASMDFSVEKVSNMQMGYIFEELIRRFSENAEAGDHYTPREVIQLMTNLVLNEDQSELMEDGKIVQIGDFACGTGGMLSEASEYIKALNPSTQVEVFGQEFNPKSYAIACADLLIKGQNAGHIAFGNSLTDQDGHQGREVRYALMNPPFGVDWKHYKAPIEEEHEEKGFGGRYGAGLPRTSDGSLLFMQHMVSKMKQDEKGSRMAIIQSGSPLFTGDAGSGESEVRRWLLENDLVEGIIALPDQLFYNTGINTYVWILSNRKNDDLQKGAVRTGKVQLIDAREYYTTMKKSLGQKRHELTGKHIQELTRLYGEFKEGENSKIFDNEDFGYHKITVEQPLQLNFQISNERIEGLYGEAAFSRLYDEEKYQELLGKEKKTAADEKKITKYEEGQKLQEVIVNILKANRSDTVYKNRETFLGVLEPLFKDHPDVKAGLFKSILMGLAERDKTADVCKDKKGNKEPDPTLRDTENVPITENIEDYFKREVLPHVPDAWIDDKKTKIGYDIPLTRHFYNYESLRPAVDIQHDIQREEEELLGLMEGLFDEAIQRV</sequence>
<evidence type="ECO:0000313" key="9">
    <source>
        <dbReference type="EMBL" id="WIG00141.1"/>
    </source>
</evidence>
<dbReference type="InterPro" id="IPR029063">
    <property type="entry name" value="SAM-dependent_MTases_sf"/>
</dbReference>
<dbReference type="SUPFAM" id="SSF53335">
    <property type="entry name" value="S-adenosyl-L-methionine-dependent methyltransferases"/>
    <property type="match status" value="1"/>
</dbReference>
<gene>
    <name evidence="9" type="ORF">QNI29_06215</name>
</gene>
<dbReference type="InterPro" id="IPR003356">
    <property type="entry name" value="DNA_methylase_A-5"/>
</dbReference>
<proteinExistence type="predicted"/>
<evidence type="ECO:0000256" key="2">
    <source>
        <dbReference type="ARBA" id="ARBA00022603"/>
    </source>
</evidence>
<keyword evidence="4" id="KW-0949">S-adenosyl-L-methionine</keyword>
<evidence type="ECO:0000256" key="4">
    <source>
        <dbReference type="ARBA" id="ARBA00022691"/>
    </source>
</evidence>
<dbReference type="EC" id="2.1.1.72" evidence="1"/>